<protein>
    <submittedName>
        <fullName evidence="1">Hydrolase</fullName>
    </submittedName>
</protein>
<sequence length="251" mass="26356">MSAERESVIGVVSTLDALDLSLDLSTDAHVHTGFATGRDAVGVVVSAADRAGLTAITFADQAGPDSNWLPVYANSVRRAQRRTEIRLRLAAEVEVVRPDGWLALPADLNHLEAVSVAVSSLPLPAGPAAPREVRAMLVAGELTADQVAEALVTATVQGIGRASRYAPTQLARPLSLLAQAGLDDAVLSQELIGTLAAACRQTGTVVEISEAWRSPSPRVVALLRAAGVVLVPASDARYATEVGQWQYVRRV</sequence>
<organism evidence="1 2">
    <name type="scientific">Paractinoplanes hotanensis</name>
    <dbReference type="NCBI Taxonomy" id="2906497"/>
    <lineage>
        <taxon>Bacteria</taxon>
        <taxon>Bacillati</taxon>
        <taxon>Actinomycetota</taxon>
        <taxon>Actinomycetes</taxon>
        <taxon>Micromonosporales</taxon>
        <taxon>Micromonosporaceae</taxon>
        <taxon>Paractinoplanes</taxon>
    </lineage>
</organism>
<reference evidence="1 2" key="1">
    <citation type="submission" date="2022-06" db="EMBL/GenBank/DDBJ databases">
        <title>Actinoplanes abujensis sp. nov., isolated from Nigerian arid soil.</title>
        <authorList>
            <person name="Ding P."/>
        </authorList>
    </citation>
    <scope>NUCLEOTIDE SEQUENCE [LARGE SCALE GENOMIC DNA]</scope>
    <source>
        <strain evidence="2">TRM88002</strain>
    </source>
</reference>
<evidence type="ECO:0000313" key="2">
    <source>
        <dbReference type="Proteomes" id="UP001523216"/>
    </source>
</evidence>
<dbReference type="Proteomes" id="UP001523216">
    <property type="component" value="Unassembled WGS sequence"/>
</dbReference>
<evidence type="ECO:0000313" key="1">
    <source>
        <dbReference type="EMBL" id="MCM4077211.1"/>
    </source>
</evidence>
<dbReference type="EMBL" id="JAMQOL010000008">
    <property type="protein sequence ID" value="MCM4077211.1"/>
    <property type="molecule type" value="Genomic_DNA"/>
</dbReference>
<dbReference type="GO" id="GO:0016787">
    <property type="term" value="F:hydrolase activity"/>
    <property type="evidence" value="ECO:0007669"/>
    <property type="project" value="UniProtKB-KW"/>
</dbReference>
<accession>A0ABT0XTV0</accession>
<name>A0ABT0XTV0_9ACTN</name>
<comment type="caution">
    <text evidence="1">The sequence shown here is derived from an EMBL/GenBank/DDBJ whole genome shotgun (WGS) entry which is preliminary data.</text>
</comment>
<keyword evidence="1" id="KW-0378">Hydrolase</keyword>
<dbReference type="InterPro" id="IPR016195">
    <property type="entry name" value="Pol/histidinol_Pase-like"/>
</dbReference>
<dbReference type="Gene3D" id="3.20.20.140">
    <property type="entry name" value="Metal-dependent hydrolases"/>
    <property type="match status" value="1"/>
</dbReference>
<dbReference type="SUPFAM" id="SSF89550">
    <property type="entry name" value="PHP domain-like"/>
    <property type="match status" value="1"/>
</dbReference>
<dbReference type="RefSeq" id="WP_251797101.1">
    <property type="nucleotide sequence ID" value="NZ_JAMQOL010000008.1"/>
</dbReference>
<gene>
    <name evidence="1" type="ORF">LXN57_06480</name>
</gene>
<keyword evidence="2" id="KW-1185">Reference proteome</keyword>
<proteinExistence type="predicted"/>